<reference evidence="4" key="3">
    <citation type="journal article" date="2019" name="Int. J. Syst. Evol. Microbiol.">
        <title>The Global Catalogue of Microorganisms (GCM) 10K type strain sequencing project: providing services to taxonomists for standard genome sequencing and annotation.</title>
        <authorList>
            <consortium name="The Broad Institute Genomics Platform"/>
            <consortium name="The Broad Institute Genome Sequencing Center for Infectious Disease"/>
            <person name="Wu L."/>
            <person name="Ma J."/>
        </authorList>
    </citation>
    <scope>NUCLEOTIDE SEQUENCE [LARGE SCALE GENOMIC DNA]</scope>
    <source>
        <strain evidence="4">KCTC 62575</strain>
    </source>
</reference>
<proteinExistence type="predicted"/>
<accession>A0A371YME2</accession>
<organism evidence="2 3">
    <name type="scientific">Acinetobacter sichuanensis</name>
    <dbReference type="NCBI Taxonomy" id="2136183"/>
    <lineage>
        <taxon>Bacteria</taxon>
        <taxon>Pseudomonadati</taxon>
        <taxon>Pseudomonadota</taxon>
        <taxon>Gammaproteobacteria</taxon>
        <taxon>Moraxellales</taxon>
        <taxon>Moraxellaceae</taxon>
        <taxon>Acinetobacter</taxon>
    </lineage>
</organism>
<dbReference type="EMBL" id="PYIX02000030">
    <property type="protein sequence ID" value="RFC82621.1"/>
    <property type="molecule type" value="Genomic_DNA"/>
</dbReference>
<evidence type="ECO:0000313" key="4">
    <source>
        <dbReference type="Proteomes" id="UP001595455"/>
    </source>
</evidence>
<dbReference type="OrthoDB" id="9840891at2"/>
<reference evidence="2 3" key="2">
    <citation type="submission" date="2018-08" db="EMBL/GenBank/DDBJ databases">
        <title>The draft genome of Acinetobacter sichuanensis strain WCHAc060041.</title>
        <authorList>
            <person name="Qin J."/>
            <person name="Feng Y."/>
            <person name="Zong Z."/>
        </authorList>
    </citation>
    <scope>NUCLEOTIDE SEQUENCE [LARGE SCALE GENOMIC DNA]</scope>
    <source>
        <strain evidence="2 3">WCHAc060041</strain>
    </source>
</reference>
<reference evidence="1" key="1">
    <citation type="journal article" date="2014" name="Int. J. Syst. Evol. Microbiol.">
        <title>Complete genome of a new Firmicutes species belonging to the dominant human colonic microbiota ('Ruminococcus bicirculans') reveals two chromosomes and a selective capacity to utilize plant glucans.</title>
        <authorList>
            <consortium name="NISC Comparative Sequencing Program"/>
            <person name="Wegmann U."/>
            <person name="Louis P."/>
            <person name="Goesmann A."/>
            <person name="Henrissat B."/>
            <person name="Duncan S.H."/>
            <person name="Flint H.J."/>
        </authorList>
    </citation>
    <scope>NUCLEOTIDE SEQUENCE</scope>
    <source>
        <strain evidence="1">KCTC 62575</strain>
    </source>
</reference>
<dbReference type="AlphaFoldDB" id="A0A371YME2"/>
<evidence type="ECO:0000313" key="2">
    <source>
        <dbReference type="EMBL" id="RFC82621.1"/>
    </source>
</evidence>
<dbReference type="Proteomes" id="UP001595455">
    <property type="component" value="Unassembled WGS sequence"/>
</dbReference>
<keyword evidence="4" id="KW-1185">Reference proteome</keyword>
<evidence type="ECO:0000313" key="3">
    <source>
        <dbReference type="Proteomes" id="UP000240957"/>
    </source>
</evidence>
<dbReference type="EMBL" id="JBHRSF010000015">
    <property type="protein sequence ID" value="MFC2995100.1"/>
    <property type="molecule type" value="Genomic_DNA"/>
</dbReference>
<dbReference type="Proteomes" id="UP000240957">
    <property type="component" value="Unassembled WGS sequence"/>
</dbReference>
<sequence length="150" mass="17827">MKIFKNKTIQYLGCFLLFIIGWQVWRVYPQSVIQLQQVQQDPQKIIIHLQSSKDFGTRGFFEINSRLFCTNDKKLNLTAWSYTPTGAEYIGLIEKTPALFDAKHQKYIYQIELELDHWQNKERLNQPLQCRVMTGHYLRGFIRSNVIQVQ</sequence>
<protein>
    <submittedName>
        <fullName evidence="2">Uncharacterized protein</fullName>
    </submittedName>
</protein>
<name>A0A371YME2_9GAMM</name>
<dbReference type="RefSeq" id="WP_107009273.1">
    <property type="nucleotide sequence ID" value="NZ_JBHRSF010000015.1"/>
</dbReference>
<gene>
    <name evidence="1" type="ORF">ACFODO_07405</name>
    <name evidence="2" type="ORF">C9E89_015670</name>
</gene>
<evidence type="ECO:0000313" key="1">
    <source>
        <dbReference type="EMBL" id="MFC2995100.1"/>
    </source>
</evidence>
<reference evidence="1" key="4">
    <citation type="submission" date="2024-09" db="EMBL/GenBank/DDBJ databases">
        <authorList>
            <person name="Sun Q."/>
            <person name="Mori K."/>
        </authorList>
    </citation>
    <scope>NUCLEOTIDE SEQUENCE</scope>
    <source>
        <strain evidence="1">KCTC 62575</strain>
    </source>
</reference>
<comment type="caution">
    <text evidence="2">The sequence shown here is derived from an EMBL/GenBank/DDBJ whole genome shotgun (WGS) entry which is preliminary data.</text>
</comment>